<dbReference type="Proteomes" id="UP000000602">
    <property type="component" value="Chromosome"/>
</dbReference>
<dbReference type="EMBL" id="CR522870">
    <property type="protein sequence ID" value="CAG35152.1"/>
    <property type="molecule type" value="Genomic_DNA"/>
</dbReference>
<dbReference type="AlphaFoldDB" id="Q6AR72"/>
<evidence type="ECO:0000313" key="3">
    <source>
        <dbReference type="Proteomes" id="UP000000602"/>
    </source>
</evidence>
<dbReference type="eggNOG" id="COG3311">
    <property type="taxonomic scope" value="Bacteria"/>
</dbReference>
<dbReference type="HOGENOM" id="CLU_140176_15_0_7"/>
<gene>
    <name evidence="2" type="ordered locus">DP0423</name>
</gene>
<dbReference type="Gene3D" id="1.10.238.160">
    <property type="match status" value="1"/>
</dbReference>
<feature type="compositionally biased region" description="Polar residues" evidence="1">
    <location>
        <begin position="1"/>
        <end position="14"/>
    </location>
</feature>
<evidence type="ECO:0000256" key="1">
    <source>
        <dbReference type="SAM" id="MobiDB-lite"/>
    </source>
</evidence>
<dbReference type="KEGG" id="dps:DP0423"/>
<evidence type="ECO:0000313" key="2">
    <source>
        <dbReference type="EMBL" id="CAG35152.1"/>
    </source>
</evidence>
<name>Q6AR72_DESPS</name>
<dbReference type="STRING" id="177439.DP0423"/>
<dbReference type="Pfam" id="PF05930">
    <property type="entry name" value="Phage_AlpA"/>
    <property type="match status" value="1"/>
</dbReference>
<organism evidence="2 3">
    <name type="scientific">Desulfotalea psychrophila (strain LSv54 / DSM 12343)</name>
    <dbReference type="NCBI Taxonomy" id="177439"/>
    <lineage>
        <taxon>Bacteria</taxon>
        <taxon>Pseudomonadati</taxon>
        <taxon>Thermodesulfobacteriota</taxon>
        <taxon>Desulfobulbia</taxon>
        <taxon>Desulfobulbales</taxon>
        <taxon>Desulfocapsaceae</taxon>
        <taxon>Desulfotalea</taxon>
    </lineage>
</organism>
<feature type="region of interest" description="Disordered" evidence="1">
    <location>
        <begin position="1"/>
        <end position="27"/>
    </location>
</feature>
<protein>
    <submittedName>
        <fullName evidence="2">Uncharacterized protein</fullName>
    </submittedName>
</protein>
<proteinExistence type="predicted"/>
<keyword evidence="3" id="KW-1185">Reference proteome</keyword>
<reference evidence="3" key="1">
    <citation type="journal article" date="2004" name="Environ. Microbiol.">
        <title>The genome of Desulfotalea psychrophila, a sulfate-reducing bacterium from permanently cold Arctic sediments.</title>
        <authorList>
            <person name="Rabus R."/>
            <person name="Ruepp A."/>
            <person name="Frickey T."/>
            <person name="Rattei T."/>
            <person name="Fartmann B."/>
            <person name="Stark M."/>
            <person name="Bauer M."/>
            <person name="Zibat A."/>
            <person name="Lombardot T."/>
            <person name="Becker I."/>
            <person name="Amann J."/>
            <person name="Gellner K."/>
            <person name="Teeling H."/>
            <person name="Leuschner W.D."/>
            <person name="Gloeckner F.-O."/>
            <person name="Lupas A.N."/>
            <person name="Amann R."/>
            <person name="Klenk H.-P."/>
        </authorList>
    </citation>
    <scope>NUCLEOTIDE SEQUENCE [LARGE SCALE GENOMIC DNA]</scope>
    <source>
        <strain evidence="3">DSM 12343 / LSv54</strain>
    </source>
</reference>
<sequence>MSKGESMNQKTTAPSHAVSPDILNHPERRIRLPEVKTLTGYSTASIYAKMANQSFPKAQKMGGRAVAWRLQDILAFLEGRPFIQQHVEVA</sequence>
<dbReference type="InterPro" id="IPR010260">
    <property type="entry name" value="AlpA"/>
</dbReference>
<accession>Q6AR72</accession>